<sequence length="183" mass="20727">MGLPPTYGILRRAANNSLFCKDESVTLSKKPDTLTLVTGLVLLILFVLSLVLYIMDPYKQIQRKFLFVSEATMSLAGEVRSVPFSNDRERNIAAYIEELLLGPAALRLQSIFPENTRLNQLKLEDKVLYIDFSREMVFNLDNHPLTPVEIKDLVVDNLSVNFPGLEKVIITVNGLEPDFEIKE</sequence>
<dbReference type="Pfam" id="PF10646">
    <property type="entry name" value="Germane"/>
    <property type="match status" value="1"/>
</dbReference>
<dbReference type="AlphaFoldDB" id="A0A1Y1S150"/>
<keyword evidence="1" id="KW-0812">Transmembrane</keyword>
<comment type="caution">
    <text evidence="3">The sequence shown here is derived from an EMBL/GenBank/DDBJ whole genome shotgun (WGS) entry which is preliminary data.</text>
</comment>
<reference evidence="3 4" key="1">
    <citation type="submission" date="2017-03" db="EMBL/GenBank/DDBJ databases">
        <title>Draft Genome sequence of Marispirochaeta sp. strain JC444.</title>
        <authorList>
            <person name="Shivani Y."/>
            <person name="Subhash Y."/>
            <person name="Sasikala C."/>
            <person name="Ramana C."/>
        </authorList>
    </citation>
    <scope>NUCLEOTIDE SEQUENCE [LARGE SCALE GENOMIC DNA]</scope>
    <source>
        <strain evidence="3 4">JC444</strain>
    </source>
</reference>
<accession>A0A1Y1S150</accession>
<keyword evidence="1" id="KW-1133">Transmembrane helix</keyword>
<keyword evidence="4" id="KW-1185">Reference proteome</keyword>
<evidence type="ECO:0000256" key="1">
    <source>
        <dbReference type="SAM" id="Phobius"/>
    </source>
</evidence>
<dbReference type="EMBL" id="MWQY01000005">
    <property type="protein sequence ID" value="ORC36490.1"/>
    <property type="molecule type" value="Genomic_DNA"/>
</dbReference>
<gene>
    <name evidence="3" type="ORF">B4O97_05290</name>
</gene>
<dbReference type="STRING" id="1963862.B4O97_05290"/>
<organism evidence="3 4">
    <name type="scientific">Marispirochaeta aestuarii</name>
    <dbReference type="NCBI Taxonomy" id="1963862"/>
    <lineage>
        <taxon>Bacteria</taxon>
        <taxon>Pseudomonadati</taxon>
        <taxon>Spirochaetota</taxon>
        <taxon>Spirochaetia</taxon>
        <taxon>Spirochaetales</taxon>
        <taxon>Spirochaetaceae</taxon>
        <taxon>Marispirochaeta</taxon>
    </lineage>
</organism>
<name>A0A1Y1S150_9SPIO</name>
<proteinExistence type="predicted"/>
<keyword evidence="1" id="KW-0472">Membrane</keyword>
<evidence type="ECO:0000313" key="3">
    <source>
        <dbReference type="EMBL" id="ORC36490.1"/>
    </source>
</evidence>
<feature type="transmembrane region" description="Helical" evidence="1">
    <location>
        <begin position="34"/>
        <end position="55"/>
    </location>
</feature>
<dbReference type="SMART" id="SM00909">
    <property type="entry name" value="Germane"/>
    <property type="match status" value="1"/>
</dbReference>
<evidence type="ECO:0000313" key="4">
    <source>
        <dbReference type="Proteomes" id="UP000192343"/>
    </source>
</evidence>
<feature type="domain" description="GerMN" evidence="2">
    <location>
        <begin position="92"/>
        <end position="179"/>
    </location>
</feature>
<dbReference type="Proteomes" id="UP000192343">
    <property type="component" value="Unassembled WGS sequence"/>
</dbReference>
<protein>
    <recommendedName>
        <fullName evidence="2">GerMN domain-containing protein</fullName>
    </recommendedName>
</protein>
<evidence type="ECO:0000259" key="2">
    <source>
        <dbReference type="SMART" id="SM00909"/>
    </source>
</evidence>
<dbReference type="InterPro" id="IPR019606">
    <property type="entry name" value="GerMN"/>
</dbReference>